<comment type="similarity">
    <text evidence="15">Belongs to the ligand-gated ion channel (TC 1.A.9) family.</text>
</comment>
<feature type="compositionally biased region" description="Acidic residues" evidence="16">
    <location>
        <begin position="2443"/>
        <end position="2454"/>
    </location>
</feature>
<evidence type="ECO:0000256" key="16">
    <source>
        <dbReference type="SAM" id="MobiDB-lite"/>
    </source>
</evidence>
<dbReference type="GO" id="GO:0022848">
    <property type="term" value="F:acetylcholine-gated monoatomic cation-selective channel activity"/>
    <property type="evidence" value="ECO:0007669"/>
    <property type="project" value="InterPro"/>
</dbReference>
<dbReference type="GO" id="GO:0005231">
    <property type="term" value="F:excitatory extracellular ligand-gated monoatomic ion channel activity"/>
    <property type="evidence" value="ECO:0000318"/>
    <property type="project" value="GO_Central"/>
</dbReference>
<feature type="compositionally biased region" description="Pro residues" evidence="16">
    <location>
        <begin position="2015"/>
        <end position="2025"/>
    </location>
</feature>
<feature type="compositionally biased region" description="Basic and acidic residues" evidence="16">
    <location>
        <begin position="2215"/>
        <end position="2233"/>
    </location>
</feature>
<dbReference type="PRINTS" id="PR00254">
    <property type="entry name" value="NICOTINICR"/>
</dbReference>
<dbReference type="FunFam" id="1.20.58.390:FF:000144">
    <property type="entry name" value="Protein CBR-ACR-25"/>
    <property type="match status" value="1"/>
</dbReference>
<evidence type="ECO:0000256" key="13">
    <source>
        <dbReference type="ARBA" id="ARBA00023303"/>
    </source>
</evidence>
<feature type="compositionally biased region" description="Polar residues" evidence="16">
    <location>
        <begin position="2234"/>
        <end position="2248"/>
    </location>
</feature>
<reference evidence="20" key="1">
    <citation type="journal article" date="2008" name="Nat. Genet.">
        <title>The Pristionchus pacificus genome provides a unique perspective on nematode lifestyle and parasitism.</title>
        <authorList>
            <person name="Dieterich C."/>
            <person name="Clifton S.W."/>
            <person name="Schuster L.N."/>
            <person name="Chinwalla A."/>
            <person name="Delehaunty K."/>
            <person name="Dinkelacker I."/>
            <person name="Fulton L."/>
            <person name="Fulton R."/>
            <person name="Godfrey J."/>
            <person name="Minx P."/>
            <person name="Mitreva M."/>
            <person name="Roeseler W."/>
            <person name="Tian H."/>
            <person name="Witte H."/>
            <person name="Yang S.P."/>
            <person name="Wilson R.K."/>
            <person name="Sommer R.J."/>
        </authorList>
    </citation>
    <scope>NUCLEOTIDE SEQUENCE [LARGE SCALE GENOMIC DNA]</scope>
    <source>
        <strain evidence="20">PS312</strain>
    </source>
</reference>
<feature type="compositionally biased region" description="Basic and acidic residues" evidence="16">
    <location>
        <begin position="2549"/>
        <end position="2561"/>
    </location>
</feature>
<keyword evidence="9" id="KW-0675">Receptor</keyword>
<feature type="transmembrane region" description="Helical" evidence="15">
    <location>
        <begin position="294"/>
        <end position="321"/>
    </location>
</feature>
<feature type="region of interest" description="Disordered" evidence="16">
    <location>
        <begin position="1224"/>
        <end position="1296"/>
    </location>
</feature>
<keyword evidence="3 15" id="KW-0812">Transmembrane</keyword>
<evidence type="ECO:0000256" key="12">
    <source>
        <dbReference type="ARBA" id="ARBA00023286"/>
    </source>
</evidence>
<feature type="compositionally biased region" description="Basic and acidic residues" evidence="16">
    <location>
        <begin position="963"/>
        <end position="974"/>
    </location>
</feature>
<feature type="chain" id="PRO_5042620846" evidence="15">
    <location>
        <begin position="19"/>
        <end position="2914"/>
    </location>
</feature>
<evidence type="ECO:0000256" key="10">
    <source>
        <dbReference type="ARBA" id="ARBA00023180"/>
    </source>
</evidence>
<feature type="transmembrane region" description="Helical" evidence="15">
    <location>
        <begin position="233"/>
        <end position="252"/>
    </location>
</feature>
<dbReference type="InterPro" id="IPR036719">
    <property type="entry name" value="Neuro-gated_channel_TM_sf"/>
</dbReference>
<feature type="region of interest" description="Disordered" evidence="16">
    <location>
        <begin position="963"/>
        <end position="987"/>
    </location>
</feature>
<evidence type="ECO:0000256" key="15">
    <source>
        <dbReference type="RuleBase" id="RU000687"/>
    </source>
</evidence>
<dbReference type="GO" id="GO:0045202">
    <property type="term" value="C:synapse"/>
    <property type="evidence" value="ECO:0000318"/>
    <property type="project" value="GO_Central"/>
</dbReference>
<evidence type="ECO:0000259" key="17">
    <source>
        <dbReference type="Pfam" id="PF02931"/>
    </source>
</evidence>
<dbReference type="GO" id="GO:0034220">
    <property type="term" value="P:monoatomic ion transmembrane transport"/>
    <property type="evidence" value="ECO:0000318"/>
    <property type="project" value="GO_Central"/>
</dbReference>
<accession>A0A8R1U8U5</accession>
<dbReference type="InterPro" id="IPR018000">
    <property type="entry name" value="Neurotransmitter_ion_chnl_CS"/>
</dbReference>
<feature type="compositionally biased region" description="Basic and acidic residues" evidence="16">
    <location>
        <begin position="2575"/>
        <end position="2596"/>
    </location>
</feature>
<evidence type="ECO:0000256" key="2">
    <source>
        <dbReference type="ARBA" id="ARBA00022475"/>
    </source>
</evidence>
<evidence type="ECO:0000256" key="4">
    <source>
        <dbReference type="ARBA" id="ARBA00022989"/>
    </source>
</evidence>
<feature type="compositionally biased region" description="Pro residues" evidence="16">
    <location>
        <begin position="769"/>
        <end position="778"/>
    </location>
</feature>
<feature type="compositionally biased region" description="Basic and acidic residues" evidence="16">
    <location>
        <begin position="1963"/>
        <end position="1989"/>
    </location>
</feature>
<feature type="compositionally biased region" description="Basic and acidic residues" evidence="16">
    <location>
        <begin position="1197"/>
        <end position="1210"/>
    </location>
</feature>
<dbReference type="InterPro" id="IPR036734">
    <property type="entry name" value="Neur_chan_lig-bd_sf"/>
</dbReference>
<dbReference type="GO" id="GO:0045211">
    <property type="term" value="C:postsynaptic membrane"/>
    <property type="evidence" value="ECO:0007669"/>
    <property type="project" value="UniProtKB-SubCell"/>
</dbReference>
<feature type="region of interest" description="Disordered" evidence="16">
    <location>
        <begin position="908"/>
        <end position="932"/>
    </location>
</feature>
<feature type="region of interest" description="Disordered" evidence="16">
    <location>
        <begin position="1143"/>
        <end position="1210"/>
    </location>
</feature>
<feature type="transmembrane region" description="Helical" evidence="15">
    <location>
        <begin position="445"/>
        <end position="463"/>
    </location>
</feature>
<dbReference type="NCBIfam" id="TIGR00860">
    <property type="entry name" value="LIC"/>
    <property type="match status" value="1"/>
</dbReference>
<dbReference type="Gene3D" id="2.70.170.10">
    <property type="entry name" value="Neurotransmitter-gated ion-channel ligand-binding domain"/>
    <property type="match status" value="1"/>
</dbReference>
<dbReference type="CDD" id="cd19051">
    <property type="entry name" value="LGIC_TM_cation"/>
    <property type="match status" value="1"/>
</dbReference>
<feature type="transmembrane region" description="Helical" evidence="15">
    <location>
        <begin position="264"/>
        <end position="282"/>
    </location>
</feature>
<feature type="region of interest" description="Disordered" evidence="16">
    <location>
        <begin position="1472"/>
        <end position="1509"/>
    </location>
</feature>
<gene>
    <name evidence="19" type="primary">WBGene00097528</name>
</gene>
<keyword evidence="5" id="KW-0770">Synapse</keyword>
<comment type="subcellular location">
    <subcellularLocation>
        <location evidence="14">Postsynaptic cell membrane</location>
        <topology evidence="14">Multi-pass membrane protein</topology>
    </subcellularLocation>
</comment>
<evidence type="ECO:0000313" key="20">
    <source>
        <dbReference type="Proteomes" id="UP000005239"/>
    </source>
</evidence>
<feature type="domain" description="Neurotransmitter-gated ion-channel ligand-binding" evidence="17">
    <location>
        <begin position="22"/>
        <end position="232"/>
    </location>
</feature>
<evidence type="ECO:0000256" key="1">
    <source>
        <dbReference type="ARBA" id="ARBA00022448"/>
    </source>
</evidence>
<keyword evidence="1 15" id="KW-0813">Transport</keyword>
<dbReference type="CDD" id="cd18997">
    <property type="entry name" value="LGIC_ECD_nAChR"/>
    <property type="match status" value="1"/>
</dbReference>
<feature type="compositionally biased region" description="Polar residues" evidence="16">
    <location>
        <begin position="752"/>
        <end position="763"/>
    </location>
</feature>
<dbReference type="GO" id="GO:0005892">
    <property type="term" value="C:acetylcholine-gated channel complex"/>
    <property type="evidence" value="ECO:0000318"/>
    <property type="project" value="GO_Central"/>
</dbReference>
<proteinExistence type="inferred from homology"/>
<keyword evidence="6 15" id="KW-0406">Ion transport</keyword>
<feature type="compositionally biased region" description="Polar residues" evidence="16">
    <location>
        <begin position="2870"/>
        <end position="2885"/>
    </location>
</feature>
<evidence type="ECO:0000256" key="6">
    <source>
        <dbReference type="ARBA" id="ARBA00023065"/>
    </source>
</evidence>
<feature type="region of interest" description="Disordered" evidence="16">
    <location>
        <begin position="2868"/>
        <end position="2889"/>
    </location>
</feature>
<reference evidence="19" key="2">
    <citation type="submission" date="2022-06" db="UniProtKB">
        <authorList>
            <consortium name="EnsemblMetazoa"/>
        </authorList>
    </citation>
    <scope>IDENTIFICATION</scope>
    <source>
        <strain evidence="19">PS312</strain>
    </source>
</reference>
<keyword evidence="7 15" id="KW-0472">Membrane</keyword>
<dbReference type="GO" id="GO:0004888">
    <property type="term" value="F:transmembrane signaling receptor activity"/>
    <property type="evidence" value="ECO:0007669"/>
    <property type="project" value="InterPro"/>
</dbReference>
<feature type="region of interest" description="Disordered" evidence="16">
    <location>
        <begin position="2686"/>
        <end position="2731"/>
    </location>
</feature>
<dbReference type="SUPFAM" id="SSF63712">
    <property type="entry name" value="Nicotinic receptor ligand binding domain-like"/>
    <property type="match status" value="1"/>
</dbReference>
<dbReference type="GO" id="GO:0005886">
    <property type="term" value="C:plasma membrane"/>
    <property type="evidence" value="ECO:0000318"/>
    <property type="project" value="GO_Central"/>
</dbReference>
<dbReference type="EnsemblMetazoa" id="PPA07974.1">
    <property type="protein sequence ID" value="PPA07974.1"/>
    <property type="gene ID" value="WBGene00097528"/>
</dbReference>
<feature type="compositionally biased region" description="Polar residues" evidence="16">
    <location>
        <begin position="2162"/>
        <end position="2178"/>
    </location>
</feature>
<keyword evidence="4 15" id="KW-1133">Transmembrane helix</keyword>
<dbReference type="PANTHER" id="PTHR18945">
    <property type="entry name" value="NEUROTRANSMITTER GATED ION CHANNEL"/>
    <property type="match status" value="1"/>
</dbReference>
<feature type="compositionally biased region" description="Basic and acidic residues" evidence="16">
    <location>
        <begin position="2187"/>
        <end position="2201"/>
    </location>
</feature>
<keyword evidence="12" id="KW-1071">Ligand-gated ion channel</keyword>
<dbReference type="Proteomes" id="UP000005239">
    <property type="component" value="Unassembled WGS sequence"/>
</dbReference>
<dbReference type="GO" id="GO:1904315">
    <property type="term" value="F:transmitter-gated monoatomic ion channel activity involved in regulation of postsynaptic membrane potential"/>
    <property type="evidence" value="ECO:0000318"/>
    <property type="project" value="GO_Central"/>
</dbReference>
<feature type="domain" description="Neurotransmitter-gated ion-channel transmembrane" evidence="18">
    <location>
        <begin position="240"/>
        <end position="457"/>
    </location>
</feature>
<feature type="compositionally biased region" description="Basic and acidic residues" evidence="16">
    <location>
        <begin position="1927"/>
        <end position="1938"/>
    </location>
</feature>
<evidence type="ECO:0000256" key="9">
    <source>
        <dbReference type="ARBA" id="ARBA00023170"/>
    </source>
</evidence>
<keyword evidence="15" id="KW-0732">Signal</keyword>
<evidence type="ECO:0000256" key="8">
    <source>
        <dbReference type="ARBA" id="ARBA00023157"/>
    </source>
</evidence>
<feature type="compositionally biased region" description="Basic and acidic residues" evidence="16">
    <location>
        <begin position="1150"/>
        <end position="1159"/>
    </location>
</feature>
<feature type="region of interest" description="Disordered" evidence="16">
    <location>
        <begin position="2766"/>
        <end position="2808"/>
    </location>
</feature>
<keyword evidence="10" id="KW-0325">Glycoprotein</keyword>
<feature type="compositionally biased region" description="Acidic residues" evidence="16">
    <location>
        <begin position="2766"/>
        <end position="2776"/>
    </location>
</feature>
<feature type="compositionally biased region" description="Low complexity" evidence="16">
    <location>
        <begin position="1252"/>
        <end position="1266"/>
    </location>
</feature>
<keyword evidence="20" id="KW-1185">Reference proteome</keyword>
<keyword evidence="13 15" id="KW-0407">Ion channel</keyword>
<keyword evidence="11" id="KW-0628">Postsynaptic cell membrane</keyword>
<dbReference type="SUPFAM" id="SSF90112">
    <property type="entry name" value="Neurotransmitter-gated ion-channel transmembrane pore"/>
    <property type="match status" value="1"/>
</dbReference>
<feature type="compositionally biased region" description="Acidic residues" evidence="16">
    <location>
        <begin position="2493"/>
        <end position="2502"/>
    </location>
</feature>
<dbReference type="InterPro" id="IPR006029">
    <property type="entry name" value="Neurotrans-gated_channel_TM"/>
</dbReference>
<feature type="compositionally biased region" description="Low complexity" evidence="16">
    <location>
        <begin position="2263"/>
        <end position="2275"/>
    </location>
</feature>
<feature type="signal peptide" evidence="15">
    <location>
        <begin position="1"/>
        <end position="18"/>
    </location>
</feature>
<evidence type="ECO:0000259" key="18">
    <source>
        <dbReference type="Pfam" id="PF02932"/>
    </source>
</evidence>
<feature type="compositionally biased region" description="Basic and acidic residues" evidence="16">
    <location>
        <begin position="2694"/>
        <end position="2703"/>
    </location>
</feature>
<name>A0A2A6CWI1_PRIPA</name>
<feature type="region of interest" description="Disordered" evidence="16">
    <location>
        <begin position="751"/>
        <end position="785"/>
    </location>
</feature>
<dbReference type="GO" id="GO:0042391">
    <property type="term" value="P:regulation of membrane potential"/>
    <property type="evidence" value="ECO:0000318"/>
    <property type="project" value="GO_Central"/>
</dbReference>
<feature type="compositionally biased region" description="Low complexity" evidence="16">
    <location>
        <begin position="1161"/>
        <end position="1175"/>
    </location>
</feature>
<feature type="compositionally biased region" description="Basic and acidic residues" evidence="16">
    <location>
        <begin position="2710"/>
        <end position="2720"/>
    </location>
</feature>
<evidence type="ECO:0000256" key="14">
    <source>
        <dbReference type="ARBA" id="ARBA00034104"/>
    </source>
</evidence>
<organism evidence="19 20">
    <name type="scientific">Pristionchus pacificus</name>
    <name type="common">Parasitic nematode worm</name>
    <dbReference type="NCBI Taxonomy" id="54126"/>
    <lineage>
        <taxon>Eukaryota</taxon>
        <taxon>Metazoa</taxon>
        <taxon>Ecdysozoa</taxon>
        <taxon>Nematoda</taxon>
        <taxon>Chromadorea</taxon>
        <taxon>Rhabditida</taxon>
        <taxon>Rhabditina</taxon>
        <taxon>Diplogasteromorpha</taxon>
        <taxon>Diplogasteroidea</taxon>
        <taxon>Neodiplogasteridae</taxon>
        <taxon>Pristionchus</taxon>
    </lineage>
</organism>
<evidence type="ECO:0000256" key="11">
    <source>
        <dbReference type="ARBA" id="ARBA00023257"/>
    </source>
</evidence>
<evidence type="ECO:0000256" key="3">
    <source>
        <dbReference type="ARBA" id="ARBA00022692"/>
    </source>
</evidence>
<feature type="compositionally biased region" description="Acidic residues" evidence="16">
    <location>
        <begin position="1488"/>
        <end position="1509"/>
    </location>
</feature>
<dbReference type="OrthoDB" id="5975154at2759"/>
<dbReference type="Pfam" id="PF02932">
    <property type="entry name" value="Neur_chan_memb"/>
    <property type="match status" value="1"/>
</dbReference>
<protein>
    <submittedName>
        <fullName evidence="19">Transmembrane ion channel</fullName>
    </submittedName>
</protein>
<evidence type="ECO:0000256" key="7">
    <source>
        <dbReference type="ARBA" id="ARBA00023136"/>
    </source>
</evidence>
<accession>A0A2A6CWI1</accession>
<feature type="compositionally biased region" description="Polar residues" evidence="16">
    <location>
        <begin position="2721"/>
        <end position="2731"/>
    </location>
</feature>
<keyword evidence="8" id="KW-1015">Disulfide bond</keyword>
<dbReference type="InterPro" id="IPR002394">
    <property type="entry name" value="Nicotinic_acetylcholine_rcpt"/>
</dbReference>
<sequence length="2914" mass="324679">MLRPIILLVCLVVWTTRASPEEYRLIQDLKQNYDAIERPVANHSDPVHIKMRIILQQIVDVDEKNQVITLVVWQQTKWYDYKMRWEPAEYGGIKMVQLPNSFLWKPDILLFNSADSTFDASFAVNFVVQHTGEILLAPPGIVKLSCAIDITWFPYDEQICHLKYGSWTYNGNQLDLHVDDEGIEGGHHIDLQYFMPNGEWELLATPAERVATEFAGLKYVEIYFRMHMKRRTLYYGLNWIVPSMLITLTNVLGYTLPPECGEKITLQITNLLSVTVFLGMVSEITPPTSESIPVIALFFSISMLLLGWSIIVTILIVSIFFRSPQNTREMNPTMRLIFLEWLPWLLLMTRPGTTYKKPSAQSKPPNTVVAVPVETKRLLREESVGRLAQHDSYESRLPGYSRNASMDQDESGIGKVEASEKLEDDDRMSDAQADWRFMALVLDRISLYLFTALFIVTMLFLALSTPRMFDFSPNSALLNVHANRARLIVLSNSRLDLNDCSRAMSEYGPMKLELTSDGRAAFVDFACEHAPLLVSRCYMCLYLQHVPRSMSNSVIRQYFKLHRESAIYRTGPAGDASSRVLIQFHDKNAEEITPQKDVLRLFSVMGKYTVSKFYAIPRIDSLIECSRVYEVSSCEDCNIAKIRVIIDNAERISATGMPVPPITHAPATPPPAVTDYASSRALDFPSILDPSERARWGISSEATVFASPVAPPDPTQRPLAQVQSAEGVLLRAQDEKVKQYMEELAPLFAGTAENNFGNNDTTRSASPPSRSPVSPPSPTLKNQEFPTDSWKICRTWIVNRIGAVVREKGERWLEEVSSEPPVAAGAQLATGVSSPVPSAVRTEGGLRSDRRYVVNGMMFGKDESYASRPSARDAPVTSKVVPVVASKASVTARDAPVTARKTPVVSRVAPVSESEEERDTPTPNRIVWEGTWEPSFNGDDVIGDESDCAMSVVDNHNDFGCRRPTREDAAEPERAMSSSGSGFGRSTREDTIIRESEHPVVNNGFGFGFGRSTGEYATFGDPSARQSANVFRTPTLPRLDEGQNARPQHTPPFPIPPLMSLSIDAPPNQQFTGFGGSRSHTDFGPTPASPLPQAVGFGFGREFGPVVNTPEPTVFGIAPSSPSLSPFPFPISDDGYAPQVVLKPLRRKEKKEEPIEPERYSTTPSLSSFIVSSTVSEEDEDRQQEEEVDSDDVLTGQEDRKLWRSARVSKESDSVLYVLCRANSSSSNDTLDSDDLLPGQEDLKQWKSAPNVTFPRRSSSRSTVPESSEKERYEDVAGDDSSKEGGEVRDDRSRLLTDESRAHYISSIDGRKTVQEEEEADTVEVEQKEAVIPSPAAMVDQEEMRDRGSSEYFERLTREVATARDSAVGGGWNGPRLATLPGNLPWGRTWGRGIELMREETTVAATVSKGSRGVQSRHITIDEHLKHPASDPYNKHRLILIGDYQLDEEDRGLTLLRYGSIKVGSAPLPTVPVEHEGTVSSKGTIDGSDQDTVGDDTVSEDGTIFDDSDSVEAKDGEYRLSEYLEWLTREDTVARDYSRSHSSDSKDDMVPLPSSLPVSFWGKGIEVTITSVSGRVATDESDDGMRNGIVRRVQTMDEPSEDEVMLEYFKHYASRRRMVLIGECELDENDCWDMLLNYGSVEEIQLTSDGRAAFVDFACEHAPLLAARCFAHNRFNPLVPFPSGVDTCLPGCSLNTFLMLHNVPPELSTLALHRYFSEWSREEVKVYRPGPVDRPSFRAVVELPVRAGEFLNEGLMVMVPVNGRQHCCFAIPPLEVLTDVSGVLTMAGCDECNVSALRSTMESEQRKHDRDMERLANRDADLARQLHPVDDASMLVDQDPQPIVPRRRPQSLDIPEERVLTPPPMQLNPAVPEFVHSTQRPLARVIPEQRVPLFVPNDAPELPPSLLHGPTVAAPVPPLLPVAVEKKSPEVQRNDKRVTPVPMPPPAAYSSPHVARPMLPRPIPKEEKWDDVPSVSEDVKVDTKLREPSPRPPTNIFLTPSLPRLDAGESAFPPELFPKPRPPITAPKDRKKKKKRNGSNTDELPVVSNALTTSTALPSLNDQNNDNVPPVSLTNDKSMEYINQARPSPIPVMSLSIVEPSHTSFRSGQDRKDGVLEFAPCNELSLIRPEDQELWMRSPLCTLPITQRWDDRPEFAAPSIPKKNNGQAENDNQDHTSGNGFGFGRRAPSENRQIEEIKDAGKGFILSSAPNTIETSEKVDREKKEVEQRDRSYSVDSTISCQSRTASQDGIGLEEDEGGNYVSSLLSSTCLSVSDLESEDEGGREMEDGGGKEGEKEEEVQQRAAVDFPPANNVFDATENAKEKEKEEQRATVDFPTANVLDASENAKEEEEEEQRAAVDFPSVNDVFDASENAKEKEGGEERGRYCFISGHENPSVMSIKLGRLIKVEDLVYNWINIADLPLDAPCVTRLSMMMSRVGSEEGKEEEDDQGEDAVDGRQRDSKLSCVEEEEVEESKEKECADGESTADKEEAKAEEDGEDAIDGWHRDSELTCLEKEEVEEAKDKEGGESTIDNEENKGEAKAEEEEQREYTEKFEYRQVADSEQTCLEFSEDEEARKDFERDSDDRLSGEEDQKQWKGVAPHPIAARLPQAPTVEALPDAIETKEEEENQYQAYVPVADDISEEEMSLLAEEKELMEFEEIEAEAGAMEDIVDQVDEQNRDLMASPTAVLQHTDTETSREASEISDDETIGHDSNRSESDYTLSDASSDTIVTEDGYIVHPDEWDEQDQIQYGIIKHTPLCTIDEEEEEVEEQDIVEQKEAVSAPVSSRAADISDDSDEDYRSKSEYNNWLTREDKTVKEVSKVPRCLTRGRVPSDKEIVPRPSILPVSSWGKGIVIEEEKTTVIAHAETTNGPQSDESSTVRGNATPVRAPTFLDMIRAKIAAADKANAPSK</sequence>
<dbReference type="InterPro" id="IPR006202">
    <property type="entry name" value="Neur_chan_lig-bd"/>
</dbReference>
<dbReference type="Pfam" id="PF02931">
    <property type="entry name" value="Neur_chan_LBD"/>
    <property type="match status" value="1"/>
</dbReference>
<dbReference type="Gene3D" id="1.20.58.390">
    <property type="entry name" value="Neurotransmitter-gated ion-channel transmembrane domain"/>
    <property type="match status" value="1"/>
</dbReference>
<feature type="compositionally biased region" description="Basic and acidic residues" evidence="16">
    <location>
        <begin position="2503"/>
        <end position="2528"/>
    </location>
</feature>
<feature type="region of interest" description="Disordered" evidence="16">
    <location>
        <begin position="2155"/>
        <end position="2312"/>
    </location>
</feature>
<evidence type="ECO:0000313" key="19">
    <source>
        <dbReference type="EnsemblMetazoa" id="PPA07974.1"/>
    </source>
</evidence>
<dbReference type="GO" id="GO:0043005">
    <property type="term" value="C:neuron projection"/>
    <property type="evidence" value="ECO:0000318"/>
    <property type="project" value="GO_Central"/>
</dbReference>
<feature type="region of interest" description="Disordered" evidence="16">
    <location>
        <begin position="1927"/>
        <end position="2047"/>
    </location>
</feature>
<dbReference type="GO" id="GO:0007268">
    <property type="term" value="P:chemical synaptic transmission"/>
    <property type="evidence" value="ECO:0000318"/>
    <property type="project" value="GO_Central"/>
</dbReference>
<feature type="region of interest" description="Disordered" evidence="16">
    <location>
        <begin position="2438"/>
        <end position="2604"/>
    </location>
</feature>
<evidence type="ECO:0000256" key="5">
    <source>
        <dbReference type="ARBA" id="ARBA00023018"/>
    </source>
</evidence>
<dbReference type="InterPro" id="IPR006201">
    <property type="entry name" value="Neur_channel"/>
</dbReference>
<dbReference type="FunFam" id="2.70.170.10:FF:000071">
    <property type="entry name" value="Nicotinic acetylcholine receptor Dalpha7 subunit"/>
    <property type="match status" value="1"/>
</dbReference>
<feature type="compositionally biased region" description="Acidic residues" evidence="16">
    <location>
        <begin position="1176"/>
        <end position="1192"/>
    </location>
</feature>
<feature type="compositionally biased region" description="Basic and acidic residues" evidence="16">
    <location>
        <begin position="1267"/>
        <end position="1296"/>
    </location>
</feature>
<dbReference type="PROSITE" id="PS00236">
    <property type="entry name" value="NEUROTR_ION_CHANNEL"/>
    <property type="match status" value="1"/>
</dbReference>
<feature type="compositionally biased region" description="Basic and acidic residues" evidence="16">
    <location>
        <begin position="2281"/>
        <end position="2301"/>
    </location>
</feature>
<keyword evidence="2" id="KW-1003">Cell membrane</keyword>
<dbReference type="PRINTS" id="PR00252">
    <property type="entry name" value="NRIONCHANNEL"/>
</dbReference>
<feature type="compositionally biased region" description="Basic and acidic residues" evidence="16">
    <location>
        <begin position="2475"/>
        <end position="2492"/>
    </location>
</feature>
<dbReference type="InterPro" id="IPR038050">
    <property type="entry name" value="Neuro_actylchol_rec"/>
</dbReference>